<keyword evidence="4" id="KW-1133">Transmembrane helix</keyword>
<evidence type="ECO:0000313" key="6">
    <source>
        <dbReference type="EMBL" id="PJJ65567.1"/>
    </source>
</evidence>
<keyword evidence="4" id="KW-0812">Transmembrane</keyword>
<feature type="signal peptide" evidence="5">
    <location>
        <begin position="1"/>
        <end position="42"/>
    </location>
</feature>
<dbReference type="GO" id="GO:0042578">
    <property type="term" value="F:phosphoric ester hydrolase activity"/>
    <property type="evidence" value="ECO:0007669"/>
    <property type="project" value="UniProtKB-ARBA"/>
</dbReference>
<evidence type="ECO:0000256" key="2">
    <source>
        <dbReference type="ARBA" id="ARBA00023026"/>
    </source>
</evidence>
<dbReference type="RefSeq" id="WP_100343441.1">
    <property type="nucleotide sequence ID" value="NZ_PGFB01000001.1"/>
</dbReference>
<comment type="caution">
    <text evidence="6">The sequence shown here is derived from an EMBL/GenBank/DDBJ whole genome shotgun (WGS) entry which is preliminary data.</text>
</comment>
<proteinExistence type="predicted"/>
<name>A0A2M9C520_9MICO</name>
<evidence type="ECO:0000313" key="7">
    <source>
        <dbReference type="Proteomes" id="UP000230161"/>
    </source>
</evidence>
<dbReference type="InterPro" id="IPR017850">
    <property type="entry name" value="Alkaline_phosphatase_core_sf"/>
</dbReference>
<dbReference type="InterPro" id="IPR007312">
    <property type="entry name" value="Phosphoesterase"/>
</dbReference>
<dbReference type="PANTHER" id="PTHR31956">
    <property type="entry name" value="NON-SPECIFIC PHOSPHOLIPASE C4-RELATED"/>
    <property type="match status" value="1"/>
</dbReference>
<dbReference type="Pfam" id="PF04185">
    <property type="entry name" value="Phosphoesterase"/>
    <property type="match status" value="1"/>
</dbReference>
<keyword evidence="7" id="KW-1185">Reference proteome</keyword>
<sequence>MSPAISDRSRGRSRRRAGYAAASVLALAGLGSFIFSAGGAFAAEPADNSADTATPIKHVVVIFDENISFDHYFGTYPDAENNEGETPFTAAAGTPTPNNYVSHPELLTDNPNSVSPTRLTPDQAVTCSQNHNYVPEQQAFDGGAMDEFPEFTQAASGCATSANKQYDASVMDFYDGNTVTGMWNYAQNYTMSDNSWDTVFGPSTPGALNLISGQTHGATAVDSVTGAPVSGTTTVSSPDADGVGTINGDPDPFFDDCSDNSHTTTSALAKVEGKNIGDLLNDKGVTWGWFQGGFDPTTPWDGTAGHFANCQGTTHSTIAGVPAVDYSPHHSPFEYYESTSNPHHLAPASDDEIGHNGQANHNYDLTRFDTALETGNVPAVSFLKAAQFQDGHAGYSNPIDEQHFVVNEINAIQSSDIWPSTAIVIAYDDSDGWYDHVAPTILNGSDDPAVQTAGDQPLCSDVTAIAGGYADRCGPGPRIPMMLISPFTTPNTISHDPVEQTSVLKFIEDNWQTGRVGDASFDERAGAIDGMFDFDDPQQRAVLLNQDGTVDQIVDVDVPVPGGTPTPEPSTSAGSTPTPAATAGGKELAATGFEAGGIAAGALLLVAAGVVVWFVRRRKTA</sequence>
<dbReference type="AlphaFoldDB" id="A0A2M9C520"/>
<feature type="transmembrane region" description="Helical" evidence="4">
    <location>
        <begin position="595"/>
        <end position="615"/>
    </location>
</feature>
<feature type="region of interest" description="Disordered" evidence="3">
    <location>
        <begin position="558"/>
        <end position="583"/>
    </location>
</feature>
<dbReference type="Gene3D" id="3.40.720.10">
    <property type="entry name" value="Alkaline Phosphatase, subunit A"/>
    <property type="match status" value="2"/>
</dbReference>
<dbReference type="CDD" id="cd16013">
    <property type="entry name" value="AcpA"/>
    <property type="match status" value="1"/>
</dbReference>
<dbReference type="Proteomes" id="UP000230161">
    <property type="component" value="Unassembled WGS sequence"/>
</dbReference>
<keyword evidence="5" id="KW-0732">Signal</keyword>
<reference evidence="6 7" key="1">
    <citation type="submission" date="2017-11" db="EMBL/GenBank/DDBJ databases">
        <title>Genomic Encyclopedia of Archaeal and Bacterial Type Strains, Phase II (KMG-II): From Individual Species to Whole Genera.</title>
        <authorList>
            <person name="Goeker M."/>
        </authorList>
    </citation>
    <scope>NUCLEOTIDE SEQUENCE [LARGE SCALE GENOMIC DNA]</scope>
    <source>
        <strain evidence="6 7">DSM 25625</strain>
    </source>
</reference>
<evidence type="ECO:0000256" key="5">
    <source>
        <dbReference type="SAM" id="SignalP"/>
    </source>
</evidence>
<organism evidence="6 7">
    <name type="scientific">Compostimonas suwonensis</name>
    <dbReference type="NCBI Taxonomy" id="1048394"/>
    <lineage>
        <taxon>Bacteria</taxon>
        <taxon>Bacillati</taxon>
        <taxon>Actinomycetota</taxon>
        <taxon>Actinomycetes</taxon>
        <taxon>Micrococcales</taxon>
        <taxon>Microbacteriaceae</taxon>
        <taxon>Compostimonas</taxon>
    </lineage>
</organism>
<accession>A0A2M9C520</accession>
<gene>
    <name evidence="6" type="ORF">CLV54_0600</name>
</gene>
<keyword evidence="4" id="KW-0472">Membrane</keyword>
<protein>
    <submittedName>
        <fullName evidence="6">Phospholipase C</fullName>
    </submittedName>
</protein>
<evidence type="ECO:0000256" key="1">
    <source>
        <dbReference type="ARBA" id="ARBA00022801"/>
    </source>
</evidence>
<evidence type="ECO:0000256" key="3">
    <source>
        <dbReference type="SAM" id="MobiDB-lite"/>
    </source>
</evidence>
<keyword evidence="2" id="KW-0843">Virulence</keyword>
<dbReference type="EMBL" id="PGFB01000001">
    <property type="protein sequence ID" value="PJJ65567.1"/>
    <property type="molecule type" value="Genomic_DNA"/>
</dbReference>
<keyword evidence="1" id="KW-0378">Hydrolase</keyword>
<feature type="compositionally biased region" description="Low complexity" evidence="3">
    <location>
        <begin position="569"/>
        <end position="583"/>
    </location>
</feature>
<feature type="chain" id="PRO_5014825273" evidence="5">
    <location>
        <begin position="43"/>
        <end position="621"/>
    </location>
</feature>
<evidence type="ECO:0000256" key="4">
    <source>
        <dbReference type="SAM" id="Phobius"/>
    </source>
</evidence>
<dbReference type="OrthoDB" id="4181857at2"/>
<dbReference type="PANTHER" id="PTHR31956:SF1">
    <property type="entry name" value="NON-SPECIFIC PHOSPHOLIPASE C1"/>
    <property type="match status" value="1"/>
</dbReference>